<dbReference type="GO" id="GO:0008115">
    <property type="term" value="F:sarcosine oxidase activity"/>
    <property type="evidence" value="ECO:0007669"/>
    <property type="project" value="InterPro"/>
</dbReference>
<dbReference type="Proteomes" id="UP000483078">
    <property type="component" value="Unassembled WGS sequence"/>
</dbReference>
<dbReference type="AlphaFoldDB" id="A0A7C9L9C5"/>
<accession>A0A7C9L9C5</accession>
<reference evidence="1 2" key="1">
    <citation type="submission" date="2019-06" db="EMBL/GenBank/DDBJ databases">
        <title>Enrichment of Autotrophic Halophilic Microorganisms from Red Sea Brine Pool Using Microbial Electrosynthesis System.</title>
        <authorList>
            <person name="Alqahtani M.F."/>
            <person name="Bajracharya S."/>
            <person name="Katuri K.P."/>
            <person name="Ali M."/>
            <person name="Saikaly P.E."/>
        </authorList>
    </citation>
    <scope>NUCLEOTIDE SEQUENCE [LARGE SCALE GENOMIC DNA]</scope>
    <source>
        <strain evidence="1">MES6</strain>
    </source>
</reference>
<dbReference type="RefSeq" id="WP_273250557.1">
    <property type="nucleotide sequence ID" value="NZ_VENJ01000021.1"/>
</dbReference>
<dbReference type="Pfam" id="PF04267">
    <property type="entry name" value="SoxD"/>
    <property type="match status" value="1"/>
</dbReference>
<evidence type="ECO:0000313" key="1">
    <source>
        <dbReference type="EMBL" id="MTJ05674.1"/>
    </source>
</evidence>
<proteinExistence type="predicted"/>
<dbReference type="InterPro" id="IPR006279">
    <property type="entry name" value="SoxD"/>
</dbReference>
<dbReference type="InterPro" id="IPR038561">
    <property type="entry name" value="SoxD_sf"/>
</dbReference>
<dbReference type="EMBL" id="VENJ01000021">
    <property type="protein sequence ID" value="MTJ05674.1"/>
    <property type="molecule type" value="Genomic_DNA"/>
</dbReference>
<dbReference type="GO" id="GO:0046653">
    <property type="term" value="P:tetrahydrofolate metabolic process"/>
    <property type="evidence" value="ECO:0007669"/>
    <property type="project" value="InterPro"/>
</dbReference>
<gene>
    <name evidence="1" type="ORF">FH759_13400</name>
</gene>
<comment type="caution">
    <text evidence="1">The sequence shown here is derived from an EMBL/GenBank/DDBJ whole genome shotgun (WGS) entry which is preliminary data.</text>
</comment>
<name>A0A7C9L9C5_9RHOB</name>
<evidence type="ECO:0000313" key="2">
    <source>
        <dbReference type="Proteomes" id="UP000483078"/>
    </source>
</evidence>
<sequence>MLILKCPYCGVMADETELHGGGEAHLTRHGPGSSDEDFHDYLFAKENPRGVHFERWRHVQGCGKWFHAARDTATLEVFGTYPAQTTEPPKAIRKAITAKRPGWTWRGFSDPAK</sequence>
<organism evidence="1 2">
    <name type="scientific">Sediminimonas qiaohouensis</name>
    <dbReference type="NCBI Taxonomy" id="552061"/>
    <lineage>
        <taxon>Bacteria</taxon>
        <taxon>Pseudomonadati</taxon>
        <taxon>Pseudomonadota</taxon>
        <taxon>Alphaproteobacteria</taxon>
        <taxon>Rhodobacterales</taxon>
        <taxon>Roseobacteraceae</taxon>
        <taxon>Sediminimonas</taxon>
    </lineage>
</organism>
<dbReference type="Gene3D" id="3.30.2270.10">
    <property type="entry name" value="Folate-binding superfamily"/>
    <property type="match status" value="1"/>
</dbReference>
<protein>
    <submittedName>
        <fullName evidence="1">Sarcosine oxidase subunit delta</fullName>
    </submittedName>
</protein>